<evidence type="ECO:0000313" key="3">
    <source>
        <dbReference type="Proteomes" id="UP001186452"/>
    </source>
</evidence>
<reference evidence="2 3" key="1">
    <citation type="submission" date="2023-10" db="EMBL/GenBank/DDBJ databases">
        <title>Marine bacteria isolated from horseshoe crab.</title>
        <authorList>
            <person name="Cheng T.H."/>
        </authorList>
    </citation>
    <scope>NUCLEOTIDE SEQUENCE [LARGE SCALE GENOMIC DNA]</scope>
    <source>
        <strain evidence="2 3">HSC6</strain>
    </source>
</reference>
<keyword evidence="2" id="KW-0966">Cell projection</keyword>
<dbReference type="RefSeq" id="WP_317523957.1">
    <property type="nucleotide sequence ID" value="NZ_JAWJZI010000010.1"/>
</dbReference>
<comment type="caution">
    <text evidence="2">The sequence shown here is derived from an EMBL/GenBank/DDBJ whole genome shotgun (WGS) entry which is preliminary data.</text>
</comment>
<dbReference type="EMBL" id="JAWJZI010000010">
    <property type="protein sequence ID" value="MDV5171131.1"/>
    <property type="molecule type" value="Genomic_DNA"/>
</dbReference>
<proteinExistence type="predicted"/>
<dbReference type="Gene3D" id="3.30.160.170">
    <property type="entry name" value="FlaG-like"/>
    <property type="match status" value="1"/>
</dbReference>
<feature type="region of interest" description="Disordered" evidence="1">
    <location>
        <begin position="1"/>
        <end position="50"/>
    </location>
</feature>
<dbReference type="PANTHER" id="PTHR37166:SF1">
    <property type="entry name" value="PROTEIN FLAG"/>
    <property type="match status" value="1"/>
</dbReference>
<protein>
    <submittedName>
        <fullName evidence="2">Flagellar protein FlaG</fullName>
    </submittedName>
</protein>
<name>A0ABU3ZLZ3_9GAMM</name>
<keyword evidence="2" id="KW-0969">Cilium</keyword>
<dbReference type="PANTHER" id="PTHR37166">
    <property type="entry name" value="PROTEIN FLAG"/>
    <property type="match status" value="1"/>
</dbReference>
<dbReference type="InterPro" id="IPR035924">
    <property type="entry name" value="FlaG-like_sf"/>
</dbReference>
<keyword evidence="2" id="KW-0282">Flagellum</keyword>
<feature type="compositionally biased region" description="Polar residues" evidence="1">
    <location>
        <begin position="30"/>
        <end position="50"/>
    </location>
</feature>
<sequence length="139" mass="15710">MDKLSDNPAASSISKAATVHTKPTLLPNELGSSKHTNAAQTELPLNSTVTQIEKVDNSRLKHESSADELNEFHREQIEALSQRINRELKFEFDEEHGEQVVYIYDKTSGDLIRQIPAQELLDLNENLSKYSVSSFQEKI</sequence>
<dbReference type="InterPro" id="IPR005186">
    <property type="entry name" value="FlaG"/>
</dbReference>
<evidence type="ECO:0000313" key="2">
    <source>
        <dbReference type="EMBL" id="MDV5171131.1"/>
    </source>
</evidence>
<dbReference type="Proteomes" id="UP001186452">
    <property type="component" value="Unassembled WGS sequence"/>
</dbReference>
<keyword evidence="3" id="KW-1185">Reference proteome</keyword>
<gene>
    <name evidence="2" type="ORF">R2X38_19210</name>
</gene>
<evidence type="ECO:0000256" key="1">
    <source>
        <dbReference type="SAM" id="MobiDB-lite"/>
    </source>
</evidence>
<accession>A0ABU3ZLZ3</accession>
<organism evidence="2 3">
    <name type="scientific">Photobacterium rosenbergii</name>
    <dbReference type="NCBI Taxonomy" id="294936"/>
    <lineage>
        <taxon>Bacteria</taxon>
        <taxon>Pseudomonadati</taxon>
        <taxon>Pseudomonadota</taxon>
        <taxon>Gammaproteobacteria</taxon>
        <taxon>Vibrionales</taxon>
        <taxon>Vibrionaceae</taxon>
        <taxon>Photobacterium</taxon>
    </lineage>
</organism>
<dbReference type="SUPFAM" id="SSF160214">
    <property type="entry name" value="FlaG-like"/>
    <property type="match status" value="1"/>
</dbReference>
<dbReference type="Pfam" id="PF03646">
    <property type="entry name" value="FlaG"/>
    <property type="match status" value="1"/>
</dbReference>